<evidence type="ECO:0000259" key="1">
    <source>
        <dbReference type="Pfam" id="PF13649"/>
    </source>
</evidence>
<dbReference type="RefSeq" id="WP_259055139.1">
    <property type="nucleotide sequence ID" value="NZ_JANUCT010000008.1"/>
</dbReference>
<keyword evidence="3" id="KW-1185">Reference proteome</keyword>
<dbReference type="SUPFAM" id="SSF53335">
    <property type="entry name" value="S-adenosyl-L-methionine-dependent methyltransferases"/>
    <property type="match status" value="1"/>
</dbReference>
<dbReference type="AlphaFoldDB" id="A0AAE3HMW7"/>
<comment type="caution">
    <text evidence="2">The sequence shown here is derived from an EMBL/GenBank/DDBJ whole genome shotgun (WGS) entry which is preliminary data.</text>
</comment>
<evidence type="ECO:0000313" key="3">
    <source>
        <dbReference type="Proteomes" id="UP001204445"/>
    </source>
</evidence>
<evidence type="ECO:0000313" key="2">
    <source>
        <dbReference type="EMBL" id="MCS3903403.1"/>
    </source>
</evidence>
<keyword evidence="2" id="KW-0830">Ubiquinone</keyword>
<reference evidence="2" key="1">
    <citation type="submission" date="2022-08" db="EMBL/GenBank/DDBJ databases">
        <title>Genomic Encyclopedia of Type Strains, Phase III (KMG-III): the genomes of soil and plant-associated and newly described type strains.</title>
        <authorList>
            <person name="Whitman W."/>
        </authorList>
    </citation>
    <scope>NUCLEOTIDE SEQUENCE</scope>
    <source>
        <strain evidence="2">HMT 1</strain>
    </source>
</reference>
<dbReference type="EMBL" id="JANUCT010000008">
    <property type="protein sequence ID" value="MCS3903403.1"/>
    <property type="molecule type" value="Genomic_DNA"/>
</dbReference>
<organism evidence="2 3">
    <name type="scientific">Methylohalomonas lacus</name>
    <dbReference type="NCBI Taxonomy" id="398773"/>
    <lineage>
        <taxon>Bacteria</taxon>
        <taxon>Pseudomonadati</taxon>
        <taxon>Pseudomonadota</taxon>
        <taxon>Gammaproteobacteria</taxon>
        <taxon>Methylohalomonadales</taxon>
        <taxon>Methylohalomonadaceae</taxon>
        <taxon>Methylohalomonas</taxon>
    </lineage>
</organism>
<dbReference type="Pfam" id="PF13649">
    <property type="entry name" value="Methyltransf_25"/>
    <property type="match status" value="1"/>
</dbReference>
<dbReference type="CDD" id="cd02440">
    <property type="entry name" value="AdoMet_MTases"/>
    <property type="match status" value="1"/>
</dbReference>
<dbReference type="Gene3D" id="3.40.50.150">
    <property type="entry name" value="Vaccinia Virus protein VP39"/>
    <property type="match status" value="1"/>
</dbReference>
<dbReference type="Proteomes" id="UP001204445">
    <property type="component" value="Unassembled WGS sequence"/>
</dbReference>
<name>A0AAE3HMW7_9GAMM</name>
<protein>
    <submittedName>
        <fullName evidence="2">Ubiquinone/menaquinone biosynthesis C-methylase UbiE</fullName>
    </submittedName>
</protein>
<accession>A0AAE3HMW7</accession>
<proteinExistence type="predicted"/>
<gene>
    <name evidence="2" type="ORF">J2T55_001424</name>
</gene>
<feature type="domain" description="Methyltransferase" evidence="1">
    <location>
        <begin position="48"/>
        <end position="130"/>
    </location>
</feature>
<sequence>MHRIPEPELMTDPEQARAYAAADFSEAHDHFIDQFRAHFPDFAGTGVVLDLGCGPADISIRFARAYPDCHVLGIDGARAMLDEGARAVTAACLQARIQLQQGYLPGLALPAGDYSAVISNSPLHHMCQPMFFWQTVLKVLPVGQPLCVMDLVRPEDTAAVDRLVAHHAADAPAVLRHDFRHSLLAAYRPEEIDRQLHTAGLAHLSAERISDRHWLVAGAR</sequence>
<dbReference type="InterPro" id="IPR041698">
    <property type="entry name" value="Methyltransf_25"/>
</dbReference>
<dbReference type="InterPro" id="IPR029063">
    <property type="entry name" value="SAM-dependent_MTases_sf"/>
</dbReference>